<dbReference type="Proteomes" id="UP000076442">
    <property type="component" value="Unassembled WGS sequence"/>
</dbReference>
<protein>
    <submittedName>
        <fullName evidence="1">Uncharacterized protein</fullName>
    </submittedName>
</protein>
<gene>
    <name evidence="1" type="ORF">B4122_4577</name>
</gene>
<evidence type="ECO:0000313" key="2">
    <source>
        <dbReference type="Proteomes" id="UP000076442"/>
    </source>
</evidence>
<dbReference type="AlphaFoldDB" id="A0AAP1E2T6"/>
<accession>A0AAP1E2T6</accession>
<dbReference type="EMBL" id="LJZV01000032">
    <property type="protein sequence ID" value="KZD87353.1"/>
    <property type="molecule type" value="Genomic_DNA"/>
</dbReference>
<sequence>MAKLITVQKAKEEIQSLQTYIELVEGYNVGTIEKMIIKEYAITNSIAKVMKNLMHQGIIVEKETVVGNN</sequence>
<comment type="caution">
    <text evidence="1">The sequence shown here is derived from an EMBL/GenBank/DDBJ whole genome shotgun (WGS) entry which is preliminary data.</text>
</comment>
<reference evidence="1 2" key="1">
    <citation type="submission" date="2015-09" db="EMBL/GenBank/DDBJ databases">
        <title>Spore heat resistance.</title>
        <authorList>
            <person name="Boekhorst J."/>
            <person name="Berendsen E.M."/>
            <person name="Wells-Bennik M.H."/>
            <person name="Kuipers O.P."/>
        </authorList>
    </citation>
    <scope>NUCLEOTIDE SEQUENCE [LARGE SCALE GENOMIC DNA]</scope>
    <source>
        <strain evidence="1 2">B4122</strain>
    </source>
</reference>
<evidence type="ECO:0000313" key="1">
    <source>
        <dbReference type="EMBL" id="KZD87353.1"/>
    </source>
</evidence>
<organism evidence="1 2">
    <name type="scientific">Bacillus subtilis</name>
    <dbReference type="NCBI Taxonomy" id="1423"/>
    <lineage>
        <taxon>Bacteria</taxon>
        <taxon>Bacillati</taxon>
        <taxon>Bacillota</taxon>
        <taxon>Bacilli</taxon>
        <taxon>Bacillales</taxon>
        <taxon>Bacillaceae</taxon>
        <taxon>Bacillus</taxon>
    </lineage>
</organism>
<proteinExistence type="predicted"/>
<name>A0AAP1E2T6_BACIU</name>
<dbReference type="RefSeq" id="WP_042977421.1">
    <property type="nucleotide sequence ID" value="NZ_JXHR01000028.1"/>
</dbReference>